<organism evidence="1">
    <name type="scientific">Paracoccus aminophilus JCM 7686</name>
    <dbReference type="NCBI Taxonomy" id="1367847"/>
    <lineage>
        <taxon>Bacteria</taxon>
        <taxon>Pseudomonadati</taxon>
        <taxon>Pseudomonadota</taxon>
        <taxon>Alphaproteobacteria</taxon>
        <taxon>Rhodobacterales</taxon>
        <taxon>Paracoccaceae</taxon>
        <taxon>Paracoccus</taxon>
    </lineage>
</organism>
<geneLocation type="plasmid" evidence="1">
    <name>pAMI7</name>
</geneLocation>
<dbReference type="AlphaFoldDB" id="E7BLE5"/>
<sequence>MAKDVASSGHLLGQLIGDWWERYVVLPMLQSVATELNMFADNRYIKRTCRSEKIHWTDYDGNTVDYDFVLEINGTPTKKGTPVAFMESFWRRGARHSKDKARDDTNKLLPMRETYPSARFLAIAASGEFTEPARDYVKSRGVSLFFVPKSKIVEAFSLSGFNIDYDDRATEETKNEIAKIFQNKLDPKTASEVALKLREAVGDGAFTGFIHTIVSSLSAQPVEIEIRQATLSEPAIFRSIEEAAEFLVTPSFTPTEVEAGYTYKVTYSDGSDFFREIPTLKALKQLNSQLLELLSHMSSVTEKPRLHI</sequence>
<evidence type="ECO:0000313" key="1">
    <source>
        <dbReference type="EMBL" id="ADF47150.1"/>
    </source>
</evidence>
<protein>
    <submittedName>
        <fullName evidence="1">Uncharacterized protein</fullName>
    </submittedName>
</protein>
<dbReference type="REBASE" id="40984">
    <property type="entry name" value="Pam7686I"/>
</dbReference>
<reference evidence="1" key="2">
    <citation type="journal article" date="2011" name="J. Microbiol. Methods">
        <title>DIY series of genetic cassettes useful in construction of versatile vectors specific for Alphaproteobacteria.</title>
        <authorList>
            <person name="Dziewit L."/>
            <person name="Adamczuk M."/>
            <person name="Szuplewska M."/>
            <person name="Bartosik D."/>
        </authorList>
    </citation>
    <scope>NUCLEOTIDE SEQUENCE</scope>
    <source>
        <strain evidence="1">JCM 7686</strain>
        <plasmid evidence="1">pAMI7</plasmid>
    </source>
</reference>
<name>E7BLE5_PARAH</name>
<accession>E7BLE5</accession>
<dbReference type="EMBL" id="GQ468938">
    <property type="protein sequence ID" value="ADF47150.1"/>
    <property type="molecule type" value="Genomic_DNA"/>
</dbReference>
<dbReference type="RefSeq" id="WP_013496761.1">
    <property type="nucleotide sequence ID" value="NC_014832.1"/>
</dbReference>
<keyword evidence="1" id="KW-0614">Plasmid</keyword>
<reference evidence="1" key="1">
    <citation type="journal article" date="2011" name="FEMS Microbiol. Lett.">
        <title>Functional characterization of the type II PamI restriction-modification system derived from plasmid pAMI7 of Paracoccus aminophilus JCM 7686.</title>
        <authorList>
            <person name="Dziewit L."/>
            <person name="Kuczkowska K."/>
            <person name="Adamczuk M."/>
            <person name="Radlinska M."/>
            <person name="Bartosik D."/>
        </authorList>
    </citation>
    <scope>NUCLEOTIDE SEQUENCE</scope>
    <source>
        <strain evidence="1">JCM 7686</strain>
        <plasmid evidence="1">pAMI7</plasmid>
    </source>
</reference>
<proteinExistence type="predicted"/>